<feature type="compositionally biased region" description="Polar residues" evidence="1">
    <location>
        <begin position="39"/>
        <end position="48"/>
    </location>
</feature>
<dbReference type="RefSeq" id="WP_231128981.1">
    <property type="nucleotide sequence ID" value="NZ_JTJO01000059.1"/>
</dbReference>
<reference evidence="2 3" key="1">
    <citation type="submission" date="2014-11" db="EMBL/GenBank/DDBJ databases">
        <title>Pan-genome of Gallibacterium spp.</title>
        <authorList>
            <person name="Kudirkiene E."/>
            <person name="Bojesen A.M."/>
        </authorList>
    </citation>
    <scope>NUCLEOTIDE SEQUENCE [LARGE SCALE GENOMIC DNA]</scope>
    <source>
        <strain evidence="2 3">F 279</strain>
    </source>
</reference>
<dbReference type="Proteomes" id="UP000092643">
    <property type="component" value="Unassembled WGS sequence"/>
</dbReference>
<comment type="caution">
    <text evidence="2">The sequence shown here is derived from an EMBL/GenBank/DDBJ whole genome shotgun (WGS) entry which is preliminary data.</text>
</comment>
<evidence type="ECO:0000313" key="2">
    <source>
        <dbReference type="EMBL" id="OBW96719.1"/>
    </source>
</evidence>
<gene>
    <name evidence="2" type="ORF">QV03_10655</name>
</gene>
<dbReference type="AlphaFoldDB" id="A0A1A7P670"/>
<protein>
    <submittedName>
        <fullName evidence="2">Uncharacterized protein</fullName>
    </submittedName>
</protein>
<evidence type="ECO:0000313" key="3">
    <source>
        <dbReference type="Proteomes" id="UP000092643"/>
    </source>
</evidence>
<feature type="non-terminal residue" evidence="2">
    <location>
        <position position="1"/>
    </location>
</feature>
<sequence length="104" mass="11742">PFFSPFSLGKQRQPYGLNVALATARSARRSRSKMGSPFGRNQSINARQSRSKIESPFGRNQSIMQDKAAVKWGRPLGRNPNQTPIQNQNINIPTIMHYNNTPIF</sequence>
<organism evidence="2 3">
    <name type="scientific">Gallibacterium anatis</name>
    <dbReference type="NCBI Taxonomy" id="750"/>
    <lineage>
        <taxon>Bacteria</taxon>
        <taxon>Pseudomonadati</taxon>
        <taxon>Pseudomonadota</taxon>
        <taxon>Gammaproteobacteria</taxon>
        <taxon>Pasteurellales</taxon>
        <taxon>Pasteurellaceae</taxon>
        <taxon>Gallibacterium</taxon>
    </lineage>
</organism>
<evidence type="ECO:0000256" key="1">
    <source>
        <dbReference type="SAM" id="MobiDB-lite"/>
    </source>
</evidence>
<accession>A0A1A7P670</accession>
<dbReference type="EMBL" id="JTJO01000059">
    <property type="protein sequence ID" value="OBW96719.1"/>
    <property type="molecule type" value="Genomic_DNA"/>
</dbReference>
<feature type="region of interest" description="Disordered" evidence="1">
    <location>
        <begin position="26"/>
        <end position="64"/>
    </location>
</feature>
<name>A0A1A7P670_9PAST</name>
<proteinExistence type="predicted"/>